<evidence type="ECO:0000256" key="10">
    <source>
        <dbReference type="SAM" id="Phobius"/>
    </source>
</evidence>
<dbReference type="GO" id="GO:0007165">
    <property type="term" value="P:signal transduction"/>
    <property type="evidence" value="ECO:0007669"/>
    <property type="project" value="UniProtKB-KW"/>
</dbReference>
<dbReference type="STRING" id="35570.A0A1I8NYJ1"/>
<feature type="transmembrane region" description="Helical" evidence="10">
    <location>
        <begin position="135"/>
        <end position="158"/>
    </location>
</feature>
<keyword evidence="5" id="KW-0552">Olfaction</keyword>
<evidence type="ECO:0000256" key="3">
    <source>
        <dbReference type="ARBA" id="ARBA00022606"/>
    </source>
</evidence>
<reference evidence="11" key="1">
    <citation type="submission" date="2020-05" db="UniProtKB">
        <authorList>
            <consortium name="EnsemblMetazoa"/>
        </authorList>
    </citation>
    <scope>IDENTIFICATION</scope>
    <source>
        <strain evidence="11">USDA</strain>
    </source>
</reference>
<evidence type="ECO:0000256" key="8">
    <source>
        <dbReference type="ARBA" id="ARBA00023170"/>
    </source>
</evidence>
<evidence type="ECO:0000313" key="11">
    <source>
        <dbReference type="EnsemblMetazoa" id="SCAU003203-PA"/>
    </source>
</evidence>
<protein>
    <recommendedName>
        <fullName evidence="13">Odorant receptor</fullName>
    </recommendedName>
</protein>
<keyword evidence="4 10" id="KW-0812">Transmembrane</keyword>
<evidence type="ECO:0008006" key="13">
    <source>
        <dbReference type="Google" id="ProtNLM"/>
    </source>
</evidence>
<feature type="transmembrane region" description="Helical" evidence="10">
    <location>
        <begin position="178"/>
        <end position="201"/>
    </location>
</feature>
<comment type="subcellular location">
    <subcellularLocation>
        <location evidence="1">Cell membrane</location>
        <topology evidence="1">Multi-pass membrane protein</topology>
    </subcellularLocation>
</comment>
<keyword evidence="9" id="KW-0807">Transducer</keyword>
<dbReference type="Proteomes" id="UP000095300">
    <property type="component" value="Unassembled WGS sequence"/>
</dbReference>
<dbReference type="InterPro" id="IPR004117">
    <property type="entry name" value="7tm6_olfct_rcpt"/>
</dbReference>
<keyword evidence="3" id="KW-0716">Sensory transduction</keyword>
<keyword evidence="6 10" id="KW-1133">Transmembrane helix</keyword>
<evidence type="ECO:0000256" key="9">
    <source>
        <dbReference type="ARBA" id="ARBA00023224"/>
    </source>
</evidence>
<dbReference type="VEuPathDB" id="VectorBase:SCAU003203"/>
<keyword evidence="7 10" id="KW-0472">Membrane</keyword>
<dbReference type="GO" id="GO:0004984">
    <property type="term" value="F:olfactory receptor activity"/>
    <property type="evidence" value="ECO:0007669"/>
    <property type="project" value="InterPro"/>
</dbReference>
<keyword evidence="2" id="KW-1003">Cell membrane</keyword>
<evidence type="ECO:0000256" key="4">
    <source>
        <dbReference type="ARBA" id="ARBA00022692"/>
    </source>
</evidence>
<dbReference type="GO" id="GO:0005549">
    <property type="term" value="F:odorant binding"/>
    <property type="evidence" value="ECO:0007669"/>
    <property type="project" value="InterPro"/>
</dbReference>
<dbReference type="Pfam" id="PF02949">
    <property type="entry name" value="7tm_6"/>
    <property type="match status" value="1"/>
</dbReference>
<evidence type="ECO:0000256" key="7">
    <source>
        <dbReference type="ARBA" id="ARBA00023136"/>
    </source>
</evidence>
<organism evidence="11 12">
    <name type="scientific">Stomoxys calcitrans</name>
    <name type="common">Stable fly</name>
    <name type="synonym">Conops calcitrans</name>
    <dbReference type="NCBI Taxonomy" id="35570"/>
    <lineage>
        <taxon>Eukaryota</taxon>
        <taxon>Metazoa</taxon>
        <taxon>Ecdysozoa</taxon>
        <taxon>Arthropoda</taxon>
        <taxon>Hexapoda</taxon>
        <taxon>Insecta</taxon>
        <taxon>Pterygota</taxon>
        <taxon>Neoptera</taxon>
        <taxon>Endopterygota</taxon>
        <taxon>Diptera</taxon>
        <taxon>Brachycera</taxon>
        <taxon>Muscomorpha</taxon>
        <taxon>Muscoidea</taxon>
        <taxon>Muscidae</taxon>
        <taxon>Stomoxys</taxon>
    </lineage>
</organism>
<feature type="transmembrane region" description="Helical" evidence="10">
    <location>
        <begin position="37"/>
        <end position="58"/>
    </location>
</feature>
<proteinExistence type="predicted"/>
<evidence type="ECO:0000313" key="12">
    <source>
        <dbReference type="Proteomes" id="UP000095300"/>
    </source>
</evidence>
<dbReference type="EnsemblMetazoa" id="SCAU003203-RA">
    <property type="protein sequence ID" value="SCAU003203-PA"/>
    <property type="gene ID" value="SCAU003203"/>
</dbReference>
<dbReference type="OrthoDB" id="6765072at2759"/>
<evidence type="ECO:0000256" key="2">
    <source>
        <dbReference type="ARBA" id="ARBA00022475"/>
    </source>
</evidence>
<dbReference type="GO" id="GO:0005886">
    <property type="term" value="C:plasma membrane"/>
    <property type="evidence" value="ECO:0007669"/>
    <property type="project" value="UniProtKB-SubCell"/>
</dbReference>
<keyword evidence="12" id="KW-1185">Reference proteome</keyword>
<sequence length="257" mass="30441">MVVKLSLHRFEVIIRIVRLCSSVCGADVLDPKYRINLLTFIVSSFINLFLVFTGYTIYVNLYVERDWTKVLQTLCMVGSALQGYCKLLNAIWNRHHLKFMAQELHQIYKEYEQKHAHYRQELTKNVNNVLKCIKFVLYTYAINLTAIVMVVPIYRLIYKERIFVMQFLLSAVNPDTEFGYMTMNCMHLICIMFGAFGNFAADTFFITFVGHIPLLKDVLRCKFEDLNVKLDEKDMEKTKEYKAILRDIFEWHQKYMT</sequence>
<dbReference type="AlphaFoldDB" id="A0A1I8NYJ1"/>
<name>A0A1I8NYJ1_STOCA</name>
<evidence type="ECO:0000256" key="5">
    <source>
        <dbReference type="ARBA" id="ARBA00022725"/>
    </source>
</evidence>
<evidence type="ECO:0000256" key="6">
    <source>
        <dbReference type="ARBA" id="ARBA00022989"/>
    </source>
</evidence>
<evidence type="ECO:0000256" key="1">
    <source>
        <dbReference type="ARBA" id="ARBA00004651"/>
    </source>
</evidence>
<accession>A0A1I8NYJ1</accession>
<keyword evidence="8" id="KW-0675">Receptor</keyword>
<gene>
    <name evidence="11" type="primary">106086556</name>
</gene>